<dbReference type="EMBL" id="ASPP01001190">
    <property type="protein sequence ID" value="ETO35883.1"/>
    <property type="molecule type" value="Genomic_DNA"/>
</dbReference>
<protein>
    <submittedName>
        <fullName evidence="2">Uncharacterized protein</fullName>
    </submittedName>
</protein>
<feature type="compositionally biased region" description="Low complexity" evidence="1">
    <location>
        <begin position="138"/>
        <end position="194"/>
    </location>
</feature>
<evidence type="ECO:0000313" key="2">
    <source>
        <dbReference type="EMBL" id="ETO35883.1"/>
    </source>
</evidence>
<comment type="caution">
    <text evidence="2">The sequence shown here is derived from an EMBL/GenBank/DDBJ whole genome shotgun (WGS) entry which is preliminary data.</text>
</comment>
<dbReference type="AlphaFoldDB" id="X6PCS8"/>
<evidence type="ECO:0000313" key="3">
    <source>
        <dbReference type="Proteomes" id="UP000023152"/>
    </source>
</evidence>
<feature type="region of interest" description="Disordered" evidence="1">
    <location>
        <begin position="228"/>
        <end position="259"/>
    </location>
</feature>
<dbReference type="Proteomes" id="UP000023152">
    <property type="component" value="Unassembled WGS sequence"/>
</dbReference>
<name>X6PCS8_RETFI</name>
<feature type="compositionally biased region" description="Polar residues" evidence="1">
    <location>
        <begin position="30"/>
        <end position="44"/>
    </location>
</feature>
<organism evidence="2 3">
    <name type="scientific">Reticulomyxa filosa</name>
    <dbReference type="NCBI Taxonomy" id="46433"/>
    <lineage>
        <taxon>Eukaryota</taxon>
        <taxon>Sar</taxon>
        <taxon>Rhizaria</taxon>
        <taxon>Retaria</taxon>
        <taxon>Foraminifera</taxon>
        <taxon>Monothalamids</taxon>
        <taxon>Reticulomyxidae</taxon>
        <taxon>Reticulomyxa</taxon>
    </lineage>
</organism>
<sequence>NNNNNNSNNNYNNNNNNNEDIMPHTEKVSSHGNTRLTSQKSNTFPEEDQVMAVTDSAHLITMKDLYGVINRKNRDTIVTIIDVYYRVVDDFLQQRKSNPALNFVDRAPPTFAFPKLSDKETSQNSDEPRNGRVSDVVTSMSSSRSPSPSISSTTTTATTTTATAIATATKTGTGTTSASGSTSSSASPTALAPSRWTDDAKQSAEPRAGSLRETFELSPLIKYTKKEHEGDNIALGRQEPMESWSNPQRQWHDVSQRHSEQWSGQAHEKMVKPLENMTELLMRAKTKSTPEFWESPDKDAAQDSIHHRHVPLWPHDKSASEEKTSFAKSDEDLNETILFTQAMPSSMKQQILRCKPPKKKRVAPLTCMRPLPIPDFENNFKCPLFYISVSNLQFNVESTEKKVCMVLGLEQIIVDGP</sequence>
<feature type="non-terminal residue" evidence="2">
    <location>
        <position position="1"/>
    </location>
</feature>
<gene>
    <name evidence="2" type="ORF">RFI_01177</name>
</gene>
<feature type="compositionally biased region" description="Basic and acidic residues" evidence="1">
    <location>
        <begin position="116"/>
        <end position="132"/>
    </location>
</feature>
<feature type="compositionally biased region" description="Basic and acidic residues" evidence="1">
    <location>
        <begin position="250"/>
        <end position="259"/>
    </location>
</feature>
<accession>X6PCS8</accession>
<feature type="region of interest" description="Disordered" evidence="1">
    <location>
        <begin position="1"/>
        <end position="44"/>
    </location>
</feature>
<keyword evidence="3" id="KW-1185">Reference proteome</keyword>
<evidence type="ECO:0000256" key="1">
    <source>
        <dbReference type="SAM" id="MobiDB-lite"/>
    </source>
</evidence>
<feature type="compositionally biased region" description="Low complexity" evidence="1">
    <location>
        <begin position="1"/>
        <end position="18"/>
    </location>
</feature>
<feature type="region of interest" description="Disordered" evidence="1">
    <location>
        <begin position="102"/>
        <end position="212"/>
    </location>
</feature>
<proteinExistence type="predicted"/>
<reference evidence="2 3" key="1">
    <citation type="journal article" date="2013" name="Curr. Biol.">
        <title>The Genome of the Foraminiferan Reticulomyxa filosa.</title>
        <authorList>
            <person name="Glockner G."/>
            <person name="Hulsmann N."/>
            <person name="Schleicher M."/>
            <person name="Noegel A.A."/>
            <person name="Eichinger L."/>
            <person name="Gallinger C."/>
            <person name="Pawlowski J."/>
            <person name="Sierra R."/>
            <person name="Euteneuer U."/>
            <person name="Pillet L."/>
            <person name="Moustafa A."/>
            <person name="Platzer M."/>
            <person name="Groth M."/>
            <person name="Szafranski K."/>
            <person name="Schliwa M."/>
        </authorList>
    </citation>
    <scope>NUCLEOTIDE SEQUENCE [LARGE SCALE GENOMIC DNA]</scope>
</reference>